<dbReference type="EMBL" id="CP019288">
    <property type="protein sequence ID" value="QHI36970.1"/>
    <property type="molecule type" value="Genomic_DNA"/>
</dbReference>
<protein>
    <submittedName>
        <fullName evidence="2">Uncharacterized protein</fullName>
    </submittedName>
</protein>
<keyword evidence="3" id="KW-1185">Reference proteome</keyword>
<dbReference type="AlphaFoldDB" id="A0A7L4ZKB9"/>
<proteinExistence type="predicted"/>
<feature type="transmembrane region" description="Helical" evidence="1">
    <location>
        <begin position="44"/>
        <end position="62"/>
    </location>
</feature>
<dbReference type="Proteomes" id="UP000464657">
    <property type="component" value="Chromosome"/>
</dbReference>
<gene>
    <name evidence="2" type="ORF">IMCC3317_23410</name>
</gene>
<feature type="transmembrane region" description="Helical" evidence="1">
    <location>
        <begin position="74"/>
        <end position="91"/>
    </location>
</feature>
<keyword evidence="1" id="KW-0472">Membrane</keyword>
<feature type="transmembrane region" description="Helical" evidence="1">
    <location>
        <begin position="133"/>
        <end position="160"/>
    </location>
</feature>
<dbReference type="KEGG" id="kan:IMCC3317_23410"/>
<feature type="transmembrane region" description="Helical" evidence="1">
    <location>
        <begin position="103"/>
        <end position="121"/>
    </location>
</feature>
<name>A0A7L4ZKB9_9FLAO</name>
<dbReference type="RefSeq" id="WP_160129635.1">
    <property type="nucleotide sequence ID" value="NZ_CP019288.1"/>
</dbReference>
<reference evidence="2 3" key="1">
    <citation type="journal article" date="2013" name="Int. J. Syst. Evol. Microbiol.">
        <title>Kordia antarctica sp. nov., isolated from Antarctic seawater.</title>
        <authorList>
            <person name="Baek K."/>
            <person name="Choi A."/>
            <person name="Kang I."/>
            <person name="Lee K."/>
            <person name="Cho J.C."/>
        </authorList>
    </citation>
    <scope>NUCLEOTIDE SEQUENCE [LARGE SCALE GENOMIC DNA]</scope>
    <source>
        <strain evidence="2 3">IMCC3317</strain>
    </source>
</reference>
<accession>A0A7L4ZKB9</accession>
<keyword evidence="1" id="KW-1133">Transmembrane helix</keyword>
<keyword evidence="1" id="KW-0812">Transmembrane</keyword>
<organism evidence="2 3">
    <name type="scientific">Kordia antarctica</name>
    <dbReference type="NCBI Taxonomy" id="1218801"/>
    <lineage>
        <taxon>Bacteria</taxon>
        <taxon>Pseudomonadati</taxon>
        <taxon>Bacteroidota</taxon>
        <taxon>Flavobacteriia</taxon>
        <taxon>Flavobacteriales</taxon>
        <taxon>Flavobacteriaceae</taxon>
        <taxon>Kordia</taxon>
    </lineage>
</organism>
<evidence type="ECO:0000313" key="3">
    <source>
        <dbReference type="Proteomes" id="UP000464657"/>
    </source>
</evidence>
<evidence type="ECO:0000313" key="2">
    <source>
        <dbReference type="EMBL" id="QHI36970.1"/>
    </source>
</evidence>
<feature type="transmembrane region" description="Helical" evidence="1">
    <location>
        <begin position="7"/>
        <end position="24"/>
    </location>
</feature>
<evidence type="ECO:0000256" key="1">
    <source>
        <dbReference type="SAM" id="Phobius"/>
    </source>
</evidence>
<sequence>MKKHTLILFQILIVTIIVTITYWLTQEYIVFNSSFLEIKILSPLFYLLPVILSFLMSLWLVIKFDTIPKFILRLSITLVNIYLFLSVFMGTSKYCEDEKNMELVYLVFLWSIFLISVFMLIKYILPKLKFKDVLIIGVSTVLAFIDFYFFFITLDLLYYVGWFKLVNNI</sequence>